<comment type="catalytic activity">
    <reaction evidence="8 9">
        <text>(R)-4'-phosphopantetheine + ATP + H(+) = 3'-dephospho-CoA + diphosphate</text>
        <dbReference type="Rhea" id="RHEA:19801"/>
        <dbReference type="ChEBI" id="CHEBI:15378"/>
        <dbReference type="ChEBI" id="CHEBI:30616"/>
        <dbReference type="ChEBI" id="CHEBI:33019"/>
        <dbReference type="ChEBI" id="CHEBI:57328"/>
        <dbReference type="ChEBI" id="CHEBI:61723"/>
        <dbReference type="EC" id="2.7.7.3"/>
    </reaction>
</comment>
<evidence type="ECO:0000256" key="1">
    <source>
        <dbReference type="ARBA" id="ARBA00022490"/>
    </source>
</evidence>
<evidence type="ECO:0000256" key="8">
    <source>
        <dbReference type="ARBA" id="ARBA00029346"/>
    </source>
</evidence>
<dbReference type="PRINTS" id="PR01020">
    <property type="entry name" value="LPSBIOSNTHSS"/>
</dbReference>
<organism evidence="11 12">
    <name type="scientific">Gimesia algae</name>
    <dbReference type="NCBI Taxonomy" id="2527971"/>
    <lineage>
        <taxon>Bacteria</taxon>
        <taxon>Pseudomonadati</taxon>
        <taxon>Planctomycetota</taxon>
        <taxon>Planctomycetia</taxon>
        <taxon>Planctomycetales</taxon>
        <taxon>Planctomycetaceae</taxon>
        <taxon>Gimesia</taxon>
    </lineage>
</organism>
<dbReference type="GO" id="GO:0005524">
    <property type="term" value="F:ATP binding"/>
    <property type="evidence" value="ECO:0007669"/>
    <property type="project" value="UniProtKB-KW"/>
</dbReference>
<feature type="binding site" evidence="9">
    <location>
        <position position="88"/>
    </location>
    <ligand>
        <name>substrate</name>
    </ligand>
</feature>
<evidence type="ECO:0000259" key="10">
    <source>
        <dbReference type="Pfam" id="PF01467"/>
    </source>
</evidence>
<evidence type="ECO:0000313" key="11">
    <source>
        <dbReference type="EMBL" id="QDT91044.1"/>
    </source>
</evidence>
<keyword evidence="7 9" id="KW-0173">Coenzyme A biosynthesis</keyword>
<dbReference type="PANTHER" id="PTHR21342:SF1">
    <property type="entry name" value="PHOSPHOPANTETHEINE ADENYLYLTRANSFERASE"/>
    <property type="match status" value="1"/>
</dbReference>
<dbReference type="Gene3D" id="3.40.50.620">
    <property type="entry name" value="HUPs"/>
    <property type="match status" value="1"/>
</dbReference>
<gene>
    <name evidence="9 11" type="primary">coaD</name>
    <name evidence="11" type="ORF">Pan161_26980</name>
</gene>
<dbReference type="HAMAP" id="MF_00151">
    <property type="entry name" value="PPAT_bact"/>
    <property type="match status" value="1"/>
</dbReference>
<sequence length="249" mass="27340">MLHQDYLNYLSSLTRFSLPVLQWLAKRFAIPGTLDLQILRFVSEIGLCPFGSFPLPATIILSGSQSFIPKGSFVSQTLNPQHAVYVGSFDPPTLGHLDIVERGAAIYSKITVGIGINPDKRPLFSPEERQQMLEGLLSAYANVEVKCFQGLAVNFVQECGGGVMLRGLRTLTDVEAEFTMSLANRTLASEIETVFLMASEKYTHISSSLIKQIAQLGGDVAEEKLKDFVPRQVVGPLVEKFALKTSNQS</sequence>
<feature type="binding site" evidence="9">
    <location>
        <position position="166"/>
    </location>
    <ligand>
        <name>substrate</name>
    </ligand>
</feature>
<feature type="binding site" evidence="9">
    <location>
        <position position="96"/>
    </location>
    <ligand>
        <name>ATP</name>
        <dbReference type="ChEBI" id="CHEBI:30616"/>
    </ligand>
</feature>
<dbReference type="NCBIfam" id="TIGR00125">
    <property type="entry name" value="cyt_tran_rel"/>
    <property type="match status" value="1"/>
</dbReference>
<accession>A0A517VDF8</accession>
<keyword evidence="6 9" id="KW-0460">Magnesium</keyword>
<feature type="binding site" evidence="9">
    <location>
        <position position="152"/>
    </location>
    <ligand>
        <name>substrate</name>
    </ligand>
</feature>
<name>A0A517VDF8_9PLAN</name>
<dbReference type="EMBL" id="CP036343">
    <property type="protein sequence ID" value="QDT91044.1"/>
    <property type="molecule type" value="Genomic_DNA"/>
</dbReference>
<dbReference type="UniPathway" id="UPA00241">
    <property type="reaction ID" value="UER00355"/>
</dbReference>
<dbReference type="CDD" id="cd02163">
    <property type="entry name" value="PPAT"/>
    <property type="match status" value="1"/>
</dbReference>
<keyword evidence="5 9" id="KW-0067">ATP-binding</keyword>
<feature type="binding site" evidence="9">
    <location>
        <begin position="202"/>
        <end position="208"/>
    </location>
    <ligand>
        <name>ATP</name>
        <dbReference type="ChEBI" id="CHEBI:30616"/>
    </ligand>
</feature>
<dbReference type="GO" id="GO:0015937">
    <property type="term" value="P:coenzyme A biosynthetic process"/>
    <property type="evidence" value="ECO:0007669"/>
    <property type="project" value="UniProtKB-UniRule"/>
</dbReference>
<protein>
    <recommendedName>
        <fullName evidence="9">Phosphopantetheine adenylyltransferase</fullName>
        <ecNumber evidence="9">2.7.7.3</ecNumber>
    </recommendedName>
    <alternativeName>
        <fullName evidence="9">Dephospho-CoA pyrophosphorylase</fullName>
    </alternativeName>
    <alternativeName>
        <fullName evidence="9">Pantetheine-phosphate adenylyltransferase</fullName>
        <shortName evidence="9">PPAT</shortName>
    </alternativeName>
</protein>
<evidence type="ECO:0000256" key="4">
    <source>
        <dbReference type="ARBA" id="ARBA00022741"/>
    </source>
</evidence>
<comment type="subcellular location">
    <subcellularLocation>
        <location evidence="9">Cytoplasm</location>
    </subcellularLocation>
</comment>
<keyword evidence="4 9" id="KW-0547">Nucleotide-binding</keyword>
<feature type="domain" description="Cytidyltransferase-like" evidence="10">
    <location>
        <begin position="84"/>
        <end position="212"/>
    </location>
</feature>
<dbReference type="PANTHER" id="PTHR21342">
    <property type="entry name" value="PHOSPHOPANTETHEINE ADENYLYLTRANSFERASE"/>
    <property type="match status" value="1"/>
</dbReference>
<keyword evidence="1 9" id="KW-0963">Cytoplasm</keyword>
<evidence type="ECO:0000313" key="12">
    <source>
        <dbReference type="Proteomes" id="UP000316855"/>
    </source>
</evidence>
<evidence type="ECO:0000256" key="2">
    <source>
        <dbReference type="ARBA" id="ARBA00022679"/>
    </source>
</evidence>
<feature type="site" description="Transition state stabilizer" evidence="9">
    <location>
        <position position="96"/>
    </location>
</feature>
<dbReference type="GO" id="GO:0004595">
    <property type="term" value="F:pantetheine-phosphate adenylyltransferase activity"/>
    <property type="evidence" value="ECO:0007669"/>
    <property type="project" value="UniProtKB-UniRule"/>
</dbReference>
<evidence type="ECO:0000256" key="6">
    <source>
        <dbReference type="ARBA" id="ARBA00022842"/>
    </source>
</evidence>
<dbReference type="SUPFAM" id="SSF52374">
    <property type="entry name" value="Nucleotidylyl transferase"/>
    <property type="match status" value="1"/>
</dbReference>
<keyword evidence="2 9" id="KW-0808">Transferase</keyword>
<dbReference type="GO" id="GO:0005737">
    <property type="term" value="C:cytoplasm"/>
    <property type="evidence" value="ECO:0007669"/>
    <property type="project" value="UniProtKB-SubCell"/>
</dbReference>
<dbReference type="EC" id="2.7.7.3" evidence="9"/>
<comment type="subunit">
    <text evidence="9">Homohexamer.</text>
</comment>
<feature type="binding site" evidence="9">
    <location>
        <position position="177"/>
    </location>
    <ligand>
        <name>ATP</name>
        <dbReference type="ChEBI" id="CHEBI:30616"/>
    </ligand>
</feature>
<feature type="binding site" evidence="9">
    <location>
        <position position="120"/>
    </location>
    <ligand>
        <name>substrate</name>
    </ligand>
</feature>
<evidence type="ECO:0000256" key="3">
    <source>
        <dbReference type="ARBA" id="ARBA00022695"/>
    </source>
</evidence>
<dbReference type="KEGG" id="gax:Pan161_26980"/>
<evidence type="ECO:0000256" key="9">
    <source>
        <dbReference type="HAMAP-Rule" id="MF_00151"/>
    </source>
</evidence>
<dbReference type="AlphaFoldDB" id="A0A517VDF8"/>
<dbReference type="InterPro" id="IPR014729">
    <property type="entry name" value="Rossmann-like_a/b/a_fold"/>
</dbReference>
<dbReference type="InterPro" id="IPR001980">
    <property type="entry name" value="PPAT"/>
</dbReference>
<comment type="similarity">
    <text evidence="9">Belongs to the bacterial CoaD family.</text>
</comment>
<dbReference type="Proteomes" id="UP000316855">
    <property type="component" value="Chromosome"/>
</dbReference>
<reference evidence="11 12" key="1">
    <citation type="submission" date="2019-02" db="EMBL/GenBank/DDBJ databases">
        <title>Deep-cultivation of Planctomycetes and their phenomic and genomic characterization uncovers novel biology.</title>
        <authorList>
            <person name="Wiegand S."/>
            <person name="Jogler M."/>
            <person name="Boedeker C."/>
            <person name="Pinto D."/>
            <person name="Vollmers J."/>
            <person name="Rivas-Marin E."/>
            <person name="Kohn T."/>
            <person name="Peeters S.H."/>
            <person name="Heuer A."/>
            <person name="Rast P."/>
            <person name="Oberbeckmann S."/>
            <person name="Bunk B."/>
            <person name="Jeske O."/>
            <person name="Meyerdierks A."/>
            <person name="Storesund J.E."/>
            <person name="Kallscheuer N."/>
            <person name="Luecker S."/>
            <person name="Lage O.M."/>
            <person name="Pohl T."/>
            <person name="Merkel B.J."/>
            <person name="Hornburger P."/>
            <person name="Mueller R.-W."/>
            <person name="Bruemmer F."/>
            <person name="Labrenz M."/>
            <person name="Spormann A.M."/>
            <person name="Op den Camp H."/>
            <person name="Overmann J."/>
            <person name="Amann R."/>
            <person name="Jetten M.S.M."/>
            <person name="Mascher T."/>
            <person name="Medema M.H."/>
            <person name="Devos D.P."/>
            <person name="Kaster A.-K."/>
            <person name="Ovreas L."/>
            <person name="Rohde M."/>
            <person name="Galperin M.Y."/>
            <person name="Jogler C."/>
        </authorList>
    </citation>
    <scope>NUCLEOTIDE SEQUENCE [LARGE SCALE GENOMIC DNA]</scope>
    <source>
        <strain evidence="11 12">Pan161</strain>
    </source>
</reference>
<evidence type="ECO:0000256" key="5">
    <source>
        <dbReference type="ARBA" id="ARBA00022840"/>
    </source>
</evidence>
<comment type="function">
    <text evidence="9">Reversibly transfers an adenylyl group from ATP to 4'-phosphopantetheine, yielding dephospho-CoA (dPCoA) and pyrophosphate.</text>
</comment>
<comment type="pathway">
    <text evidence="9">Cofactor biosynthesis; coenzyme A biosynthesis; CoA from (R)-pantothenate: step 4/5.</text>
</comment>
<proteinExistence type="inferred from homology"/>
<evidence type="ECO:0000256" key="7">
    <source>
        <dbReference type="ARBA" id="ARBA00022993"/>
    </source>
</evidence>
<keyword evidence="3 9" id="KW-0548">Nucleotidyltransferase</keyword>
<feature type="binding site" evidence="9">
    <location>
        <begin position="88"/>
        <end position="89"/>
    </location>
    <ligand>
        <name>ATP</name>
        <dbReference type="ChEBI" id="CHEBI:30616"/>
    </ligand>
</feature>
<comment type="cofactor">
    <cofactor evidence="9">
        <name>Mg(2+)</name>
        <dbReference type="ChEBI" id="CHEBI:18420"/>
    </cofactor>
</comment>
<dbReference type="Pfam" id="PF01467">
    <property type="entry name" value="CTP_transf_like"/>
    <property type="match status" value="1"/>
</dbReference>
<dbReference type="InterPro" id="IPR004821">
    <property type="entry name" value="Cyt_trans-like"/>
</dbReference>
<feature type="binding site" evidence="9">
    <location>
        <begin position="167"/>
        <end position="169"/>
    </location>
    <ligand>
        <name>ATP</name>
        <dbReference type="ChEBI" id="CHEBI:30616"/>
    </ligand>
</feature>
<keyword evidence="12" id="KW-1185">Reference proteome</keyword>
<dbReference type="NCBIfam" id="TIGR01510">
    <property type="entry name" value="coaD_prev_kdtB"/>
    <property type="match status" value="1"/>
</dbReference>